<dbReference type="SUPFAM" id="SSF47336">
    <property type="entry name" value="ACP-like"/>
    <property type="match status" value="1"/>
</dbReference>
<keyword evidence="1" id="KW-0596">Phosphopantetheine</keyword>
<gene>
    <name evidence="5" type="ORF">ACFQ1S_02745</name>
</gene>
<dbReference type="InterPro" id="IPR009081">
    <property type="entry name" value="PP-bd_ACP"/>
</dbReference>
<evidence type="ECO:0000313" key="5">
    <source>
        <dbReference type="EMBL" id="MFD1044585.1"/>
    </source>
</evidence>
<evidence type="ECO:0000256" key="3">
    <source>
        <dbReference type="ARBA" id="ARBA00022679"/>
    </source>
</evidence>
<dbReference type="InterPro" id="IPR050091">
    <property type="entry name" value="PKS_NRPS_Biosynth_Enz"/>
</dbReference>
<dbReference type="Pfam" id="PF00550">
    <property type="entry name" value="PP-binding"/>
    <property type="match status" value="1"/>
</dbReference>
<dbReference type="Gene3D" id="1.10.1200.10">
    <property type="entry name" value="ACP-like"/>
    <property type="match status" value="1"/>
</dbReference>
<dbReference type="EMBL" id="JBHTIS010000082">
    <property type="protein sequence ID" value="MFD1044585.1"/>
    <property type="molecule type" value="Genomic_DNA"/>
</dbReference>
<reference evidence="6" key="1">
    <citation type="journal article" date="2019" name="Int. J. Syst. Evol. Microbiol.">
        <title>The Global Catalogue of Microorganisms (GCM) 10K type strain sequencing project: providing services to taxonomists for standard genome sequencing and annotation.</title>
        <authorList>
            <consortium name="The Broad Institute Genomics Platform"/>
            <consortium name="The Broad Institute Genome Sequencing Center for Infectious Disease"/>
            <person name="Wu L."/>
            <person name="Ma J."/>
        </authorList>
    </citation>
    <scope>NUCLEOTIDE SEQUENCE [LARGE SCALE GENOMIC DNA]</scope>
    <source>
        <strain evidence="6">JCM 31486</strain>
    </source>
</reference>
<keyword evidence="3" id="KW-0808">Transferase</keyword>
<dbReference type="Proteomes" id="UP001597045">
    <property type="component" value="Unassembled WGS sequence"/>
</dbReference>
<dbReference type="InterPro" id="IPR020806">
    <property type="entry name" value="PKS_PP-bd"/>
</dbReference>
<protein>
    <submittedName>
        <fullName evidence="5">Beta-ketoacyl reductase</fullName>
    </submittedName>
</protein>
<dbReference type="InterPro" id="IPR036736">
    <property type="entry name" value="ACP-like_sf"/>
</dbReference>
<feature type="domain" description="Carrier" evidence="4">
    <location>
        <begin position="82"/>
        <end position="157"/>
    </location>
</feature>
<accession>A0ABW3M3U6</accession>
<dbReference type="SMART" id="SM01294">
    <property type="entry name" value="PKS_PP_betabranch"/>
    <property type="match status" value="1"/>
</dbReference>
<evidence type="ECO:0000256" key="2">
    <source>
        <dbReference type="ARBA" id="ARBA00022553"/>
    </source>
</evidence>
<dbReference type="PROSITE" id="PS50075">
    <property type="entry name" value="CARRIER"/>
    <property type="match status" value="1"/>
</dbReference>
<dbReference type="SMART" id="SM00823">
    <property type="entry name" value="PKS_PP"/>
    <property type="match status" value="1"/>
</dbReference>
<proteinExistence type="predicted"/>
<evidence type="ECO:0000313" key="6">
    <source>
        <dbReference type="Proteomes" id="UP001597045"/>
    </source>
</evidence>
<organism evidence="5 6">
    <name type="scientific">Kibdelosporangium lantanae</name>
    <dbReference type="NCBI Taxonomy" id="1497396"/>
    <lineage>
        <taxon>Bacteria</taxon>
        <taxon>Bacillati</taxon>
        <taxon>Actinomycetota</taxon>
        <taxon>Actinomycetes</taxon>
        <taxon>Pseudonocardiales</taxon>
        <taxon>Pseudonocardiaceae</taxon>
        <taxon>Kibdelosporangium</taxon>
    </lineage>
</organism>
<evidence type="ECO:0000259" key="4">
    <source>
        <dbReference type="PROSITE" id="PS50075"/>
    </source>
</evidence>
<keyword evidence="6" id="KW-1185">Reference proteome</keyword>
<evidence type="ECO:0000256" key="1">
    <source>
        <dbReference type="ARBA" id="ARBA00022450"/>
    </source>
</evidence>
<dbReference type="PANTHER" id="PTHR43775:SF51">
    <property type="entry name" value="INACTIVE PHENOLPHTHIOCEROL SYNTHESIS POLYKETIDE SYNTHASE TYPE I PKS1-RELATED"/>
    <property type="match status" value="1"/>
</dbReference>
<sequence>MTEARSTGVSSVLRLAEFRALLVADIDWERFLPMASSVRATTLFDDIPDVVRLRQEDTADGAGRDVTFVDTMTALSEPDRRRKLTEVVRKQAAQVLGYRDGSLPDPESPFRDLGFDSAGSVEFRNRLVKLSGLALPTSLVFDYPSSTVLVDFLMDQLRQLRPNGATALLTRLREVRAELGELVSSAQ</sequence>
<dbReference type="PANTHER" id="PTHR43775">
    <property type="entry name" value="FATTY ACID SYNTHASE"/>
    <property type="match status" value="1"/>
</dbReference>
<feature type="non-terminal residue" evidence="5">
    <location>
        <position position="187"/>
    </location>
</feature>
<comment type="caution">
    <text evidence="5">The sequence shown here is derived from an EMBL/GenBank/DDBJ whole genome shotgun (WGS) entry which is preliminary data.</text>
</comment>
<name>A0ABW3M3U6_9PSEU</name>
<keyword evidence="2" id="KW-0597">Phosphoprotein</keyword>